<reference evidence="5 6" key="1">
    <citation type="journal article" date="2018" name="G3 (Bethesda)">
        <title>Phylogenetic and Phylogenomic Definition of Rhizopus Species.</title>
        <authorList>
            <person name="Gryganskyi A.P."/>
            <person name="Golan J."/>
            <person name="Dolatabadi S."/>
            <person name="Mondo S."/>
            <person name="Robb S."/>
            <person name="Idnurm A."/>
            <person name="Muszewska A."/>
            <person name="Steczkiewicz K."/>
            <person name="Masonjones S."/>
            <person name="Liao H.L."/>
            <person name="Gajdeczka M.T."/>
            <person name="Anike F."/>
            <person name="Vuek A."/>
            <person name="Anishchenko I.M."/>
            <person name="Voigt K."/>
            <person name="de Hoog G.S."/>
            <person name="Smith M.E."/>
            <person name="Heitman J."/>
            <person name="Vilgalys R."/>
            <person name="Stajich J.E."/>
        </authorList>
    </citation>
    <scope>NUCLEOTIDE SEQUENCE [LARGE SCALE GENOMIC DNA]</scope>
    <source>
        <strain evidence="5 6">LSU 92-RS-03</strain>
    </source>
</reference>
<feature type="region of interest" description="Disordered" evidence="3">
    <location>
        <begin position="10"/>
        <end position="56"/>
    </location>
</feature>
<evidence type="ECO:0000256" key="2">
    <source>
        <dbReference type="ARBA" id="ARBA00022553"/>
    </source>
</evidence>
<evidence type="ECO:0000256" key="3">
    <source>
        <dbReference type="SAM" id="MobiDB-lite"/>
    </source>
</evidence>
<dbReference type="STRING" id="4846.A0A367KN55"/>
<comment type="similarity">
    <text evidence="1">Belongs to the phosducin family.</text>
</comment>
<dbReference type="InterPro" id="IPR051499">
    <property type="entry name" value="Phosducin-like_reg"/>
</dbReference>
<evidence type="ECO:0000256" key="1">
    <source>
        <dbReference type="ARBA" id="ARBA00009686"/>
    </source>
</evidence>
<dbReference type="InterPro" id="IPR023196">
    <property type="entry name" value="Phosducin_N_dom_sf"/>
</dbReference>
<dbReference type="PANTHER" id="PTHR46052">
    <property type="entry name" value="PHOSDUCIN-LIKE PROTEIN"/>
    <property type="match status" value="1"/>
</dbReference>
<gene>
    <name evidence="5" type="ORF">CU098_007042</name>
</gene>
<organism evidence="5 6">
    <name type="scientific">Rhizopus stolonifer</name>
    <name type="common">Rhizopus nigricans</name>
    <dbReference type="NCBI Taxonomy" id="4846"/>
    <lineage>
        <taxon>Eukaryota</taxon>
        <taxon>Fungi</taxon>
        <taxon>Fungi incertae sedis</taxon>
        <taxon>Mucoromycota</taxon>
        <taxon>Mucoromycotina</taxon>
        <taxon>Mucoromycetes</taxon>
        <taxon>Mucorales</taxon>
        <taxon>Mucorineae</taxon>
        <taxon>Rhizopodaceae</taxon>
        <taxon>Rhizopus</taxon>
    </lineage>
</organism>
<dbReference type="Proteomes" id="UP000253551">
    <property type="component" value="Unassembled WGS sequence"/>
</dbReference>
<accession>A0A367KN55</accession>
<dbReference type="OrthoDB" id="70588at2759"/>
<dbReference type="Pfam" id="PF02114">
    <property type="entry name" value="Phosducin"/>
    <property type="match status" value="1"/>
</dbReference>
<dbReference type="CDD" id="cd02987">
    <property type="entry name" value="Phd_like_Phd"/>
    <property type="match status" value="1"/>
</dbReference>
<dbReference type="Gene3D" id="1.10.168.10">
    <property type="entry name" value="Phosducin, domain 2"/>
    <property type="match status" value="1"/>
</dbReference>
<evidence type="ECO:0000259" key="4">
    <source>
        <dbReference type="Pfam" id="PF02114"/>
    </source>
</evidence>
<proteinExistence type="inferred from homology"/>
<dbReference type="EMBL" id="PJQM01000945">
    <property type="protein sequence ID" value="RCI03646.1"/>
    <property type="molecule type" value="Genomic_DNA"/>
</dbReference>
<keyword evidence="6" id="KW-1185">Reference proteome</keyword>
<protein>
    <recommendedName>
        <fullName evidence="4">Phosducin domain-containing protein</fullName>
    </recommendedName>
</protein>
<feature type="compositionally biased region" description="Acidic residues" evidence="3">
    <location>
        <begin position="25"/>
        <end position="36"/>
    </location>
</feature>
<dbReference type="GO" id="GO:0008277">
    <property type="term" value="P:regulation of G protein-coupled receptor signaling pathway"/>
    <property type="evidence" value="ECO:0007669"/>
    <property type="project" value="InterPro"/>
</dbReference>
<dbReference type="InterPro" id="IPR036249">
    <property type="entry name" value="Thioredoxin-like_sf"/>
</dbReference>
<feature type="compositionally biased region" description="Polar residues" evidence="3">
    <location>
        <begin position="40"/>
        <end position="49"/>
    </location>
</feature>
<name>A0A367KN55_RHIST</name>
<sequence length="273" mass="31241">MEDALWAQIQNASLEDNDKNRIEPETDSEDDQEFSDEPISHSTRQSGPQTGPKGVKADYDYHQQIKLASAAKARAEYNARILAKAPTTTTYAEDQEELLILESNPQLEEDEDEAAIRQYREKRLRELKQGNHAVRKQHKMFGFVATIDGDNYAHEIDNEWKTVPVIVHIFDERLHTCKQLDDHLRQLCQKYTLAKFIRVSAEDLDFDLVGSPTILAYQGGLLIANLVRIIDQVGSRFDVDAIEDVLLRNGALSENDLYEIPKLLDEEEDDEEE</sequence>
<dbReference type="Gene3D" id="3.40.30.10">
    <property type="entry name" value="Glutaredoxin"/>
    <property type="match status" value="1"/>
</dbReference>
<feature type="domain" description="Phosducin" evidence="4">
    <location>
        <begin position="107"/>
        <end position="258"/>
    </location>
</feature>
<dbReference type="InterPro" id="IPR024253">
    <property type="entry name" value="Phosducin_thioredoxin-like_dom"/>
</dbReference>
<dbReference type="AlphaFoldDB" id="A0A367KN55"/>
<evidence type="ECO:0000313" key="5">
    <source>
        <dbReference type="EMBL" id="RCI03646.1"/>
    </source>
</evidence>
<comment type="caution">
    <text evidence="5">The sequence shown here is derived from an EMBL/GenBank/DDBJ whole genome shotgun (WGS) entry which is preliminary data.</text>
</comment>
<dbReference type="InterPro" id="IPR001200">
    <property type="entry name" value="Phosducin"/>
</dbReference>
<evidence type="ECO:0000313" key="6">
    <source>
        <dbReference type="Proteomes" id="UP000253551"/>
    </source>
</evidence>
<dbReference type="SUPFAM" id="SSF52833">
    <property type="entry name" value="Thioredoxin-like"/>
    <property type="match status" value="1"/>
</dbReference>
<dbReference type="PANTHER" id="PTHR46052:SF1">
    <property type="entry name" value="PHOSDUCIN-LIKE PROTEIN"/>
    <property type="match status" value="1"/>
</dbReference>
<keyword evidence="2" id="KW-0597">Phosphoprotein</keyword>